<dbReference type="EMBL" id="RCHU01000668">
    <property type="protein sequence ID" value="TKR98554.1"/>
    <property type="molecule type" value="Genomic_DNA"/>
</dbReference>
<dbReference type="AlphaFoldDB" id="A0A4U5PSD1"/>
<gene>
    <name evidence="1" type="ORF">D5086_0000202910</name>
</gene>
<reference evidence="1" key="1">
    <citation type="submission" date="2018-10" db="EMBL/GenBank/DDBJ databases">
        <title>Population genomic analysis revealed the cold adaptation of white poplar.</title>
        <authorList>
            <person name="Liu Y.-J."/>
        </authorList>
    </citation>
    <scope>NUCLEOTIDE SEQUENCE [LARGE SCALE GENOMIC DNA]</scope>
    <source>
        <strain evidence="1">PAL-ZL1</strain>
    </source>
</reference>
<organism evidence="1">
    <name type="scientific">Populus alba</name>
    <name type="common">White poplar</name>
    <dbReference type="NCBI Taxonomy" id="43335"/>
    <lineage>
        <taxon>Eukaryota</taxon>
        <taxon>Viridiplantae</taxon>
        <taxon>Streptophyta</taxon>
        <taxon>Embryophyta</taxon>
        <taxon>Tracheophyta</taxon>
        <taxon>Spermatophyta</taxon>
        <taxon>Magnoliopsida</taxon>
        <taxon>eudicotyledons</taxon>
        <taxon>Gunneridae</taxon>
        <taxon>Pentapetalae</taxon>
        <taxon>rosids</taxon>
        <taxon>fabids</taxon>
        <taxon>Malpighiales</taxon>
        <taxon>Salicaceae</taxon>
        <taxon>Saliceae</taxon>
        <taxon>Populus</taxon>
    </lineage>
</organism>
<protein>
    <submittedName>
        <fullName evidence="1">Uncharacterized protein</fullName>
    </submittedName>
</protein>
<name>A0A4U5PSD1_POPAL</name>
<evidence type="ECO:0000313" key="1">
    <source>
        <dbReference type="EMBL" id="TKR98554.1"/>
    </source>
</evidence>
<comment type="caution">
    <text evidence="1">The sequence shown here is derived from an EMBL/GenBank/DDBJ whole genome shotgun (WGS) entry which is preliminary data.</text>
</comment>
<proteinExistence type="predicted"/>
<sequence length="122" mass="13715">MLLWCGSCTRRCPTFCQEDSVSCSICGKVLSMLSWQYGRLDTRNPRFKRSCRGRRKKIQINDDESCVTNQEASVNIDHEALSSTAEKPVVKVKDKDDAVSGTAEKPALKVKDKDDAVYMECC</sequence>
<accession>A0A4U5PSD1</accession>